<evidence type="ECO:0000313" key="3">
    <source>
        <dbReference type="EMBL" id="TQD90555.1"/>
    </source>
</evidence>
<organism evidence="3 4">
    <name type="scientific">Malus baccata</name>
    <name type="common">Siberian crab apple</name>
    <name type="synonym">Pyrus baccata</name>
    <dbReference type="NCBI Taxonomy" id="106549"/>
    <lineage>
        <taxon>Eukaryota</taxon>
        <taxon>Viridiplantae</taxon>
        <taxon>Streptophyta</taxon>
        <taxon>Embryophyta</taxon>
        <taxon>Tracheophyta</taxon>
        <taxon>Spermatophyta</taxon>
        <taxon>Magnoliopsida</taxon>
        <taxon>eudicotyledons</taxon>
        <taxon>Gunneridae</taxon>
        <taxon>Pentapetalae</taxon>
        <taxon>rosids</taxon>
        <taxon>fabids</taxon>
        <taxon>Rosales</taxon>
        <taxon>Rosaceae</taxon>
        <taxon>Amygdaloideae</taxon>
        <taxon>Maleae</taxon>
        <taxon>Malus</taxon>
    </lineage>
</organism>
<dbReference type="Proteomes" id="UP000315295">
    <property type="component" value="Unassembled WGS sequence"/>
</dbReference>
<dbReference type="AlphaFoldDB" id="A0A540LVL6"/>
<evidence type="ECO:0000259" key="2">
    <source>
        <dbReference type="Pfam" id="PF10536"/>
    </source>
</evidence>
<protein>
    <recommendedName>
        <fullName evidence="2">Aminotransferase-like plant mobile domain-containing protein</fullName>
    </recommendedName>
</protein>
<feature type="domain" description="Aminotransferase-like plant mobile" evidence="2">
    <location>
        <begin position="6"/>
        <end position="82"/>
    </location>
</feature>
<dbReference type="STRING" id="106549.A0A540LVL6"/>
<evidence type="ECO:0000256" key="1">
    <source>
        <dbReference type="SAM" id="MobiDB-lite"/>
    </source>
</evidence>
<accession>A0A540LVL6</accession>
<proteinExistence type="predicted"/>
<dbReference type="InterPro" id="IPR019557">
    <property type="entry name" value="AminoTfrase-like_pln_mobile"/>
</dbReference>
<dbReference type="EMBL" id="VIEB01000449">
    <property type="protein sequence ID" value="TQD90555.1"/>
    <property type="molecule type" value="Genomic_DNA"/>
</dbReference>
<name>A0A540LVL6_MALBA</name>
<reference evidence="3 4" key="1">
    <citation type="journal article" date="2019" name="G3 (Bethesda)">
        <title>Sequencing of a Wild Apple (Malus baccata) Genome Unravels the Differences Between Cultivated and Wild Apple Species Regarding Disease Resistance and Cold Tolerance.</title>
        <authorList>
            <person name="Chen X."/>
        </authorList>
    </citation>
    <scope>NUCLEOTIDE SEQUENCE [LARGE SCALE GENOMIC DNA]</scope>
    <source>
        <strain evidence="4">cv. Shandingzi</strain>
        <tissue evidence="3">Leaves</tissue>
    </source>
</reference>
<feature type="region of interest" description="Disordered" evidence="1">
    <location>
        <begin position="126"/>
        <end position="147"/>
    </location>
</feature>
<evidence type="ECO:0000313" key="4">
    <source>
        <dbReference type="Proteomes" id="UP000315295"/>
    </source>
</evidence>
<keyword evidence="4" id="KW-1185">Reference proteome</keyword>
<gene>
    <name evidence="3" type="ORF">C1H46_023901</name>
</gene>
<sequence>MMNYSHLFRCLRVSELVGLNGTIEHYLPHRVAMQFRYDQDLLGSVTQLKHNSDIAWKNYIEVTKKVKLYLPSRLFKADVSARLTTLPPGFPPKHEGMEAEERMDKEEKLTLSEFVKYGEKHKKIGIRQRSDSEKLSGQAHNSASPVAEESYVNMMTSDEGIVTIVGNGCASNSSIYDKHVWELKSRCTTLESMVRELKLSRFI</sequence>
<comment type="caution">
    <text evidence="3">The sequence shown here is derived from an EMBL/GenBank/DDBJ whole genome shotgun (WGS) entry which is preliminary data.</text>
</comment>
<dbReference type="Pfam" id="PF10536">
    <property type="entry name" value="PMD"/>
    <property type="match status" value="1"/>
</dbReference>